<dbReference type="SUPFAM" id="SSF52777">
    <property type="entry name" value="CoA-dependent acyltransferases"/>
    <property type="match status" value="2"/>
</dbReference>
<evidence type="ECO:0000313" key="6">
    <source>
        <dbReference type="Proteomes" id="UP000278632"/>
    </source>
</evidence>
<gene>
    <name evidence="5" type="ORF">DMP08_03985</name>
</gene>
<feature type="domain" description="Phthiocerol/phthiodiolone dimycocerosyl transferase C-terminal" evidence="4">
    <location>
        <begin position="199"/>
        <end position="316"/>
    </location>
</feature>
<dbReference type="PANTHER" id="PTHR28037:SF1">
    <property type="entry name" value="ALCOHOL O-ACETYLTRANSFERASE 1-RELATED"/>
    <property type="match status" value="1"/>
</dbReference>
<accession>A0A3N0BHC1</accession>
<feature type="region of interest" description="Disordered" evidence="3">
    <location>
        <begin position="426"/>
        <end position="453"/>
    </location>
</feature>
<protein>
    <submittedName>
        <fullName evidence="5">Alcohol acetyltransferase</fullName>
    </submittedName>
</protein>
<keyword evidence="1 5" id="KW-0808">Transferase</keyword>
<keyword evidence="2" id="KW-0012">Acyltransferase</keyword>
<dbReference type="Pfam" id="PF16911">
    <property type="entry name" value="PapA_C"/>
    <property type="match status" value="1"/>
</dbReference>
<dbReference type="AlphaFoldDB" id="A0A3N0BHC1"/>
<dbReference type="RefSeq" id="WP_123191687.1">
    <property type="nucleotide sequence ID" value="NZ_QICD01000005.1"/>
</dbReference>
<evidence type="ECO:0000256" key="3">
    <source>
        <dbReference type="SAM" id="MobiDB-lite"/>
    </source>
</evidence>
<evidence type="ECO:0000313" key="5">
    <source>
        <dbReference type="EMBL" id="RNL46853.1"/>
    </source>
</evidence>
<organism evidence="5 6">
    <name type="scientific">Paraeggerthella hongkongensis</name>
    <dbReference type="NCBI Taxonomy" id="230658"/>
    <lineage>
        <taxon>Bacteria</taxon>
        <taxon>Bacillati</taxon>
        <taxon>Actinomycetota</taxon>
        <taxon>Coriobacteriia</taxon>
        <taxon>Eggerthellales</taxon>
        <taxon>Eggerthellaceae</taxon>
        <taxon>Paraeggerthella</taxon>
    </lineage>
</organism>
<dbReference type="GO" id="GO:0016746">
    <property type="term" value="F:acyltransferase activity"/>
    <property type="evidence" value="ECO:0007669"/>
    <property type="project" value="UniProtKB-KW"/>
</dbReference>
<keyword evidence="6" id="KW-1185">Reference proteome</keyword>
<evidence type="ECO:0000259" key="4">
    <source>
        <dbReference type="Pfam" id="PF16911"/>
    </source>
</evidence>
<dbReference type="Proteomes" id="UP000278632">
    <property type="component" value="Unassembled WGS sequence"/>
</dbReference>
<evidence type="ECO:0000256" key="1">
    <source>
        <dbReference type="ARBA" id="ARBA00022679"/>
    </source>
</evidence>
<reference evidence="6" key="1">
    <citation type="submission" date="2018-05" db="EMBL/GenBank/DDBJ databases">
        <title>Genome Sequencing of selected type strains of the family Eggerthellaceae.</title>
        <authorList>
            <person name="Danylec N."/>
            <person name="Stoll D.A."/>
            <person name="Doetsch A."/>
            <person name="Huch M."/>
        </authorList>
    </citation>
    <scope>NUCLEOTIDE SEQUENCE [LARGE SCALE GENOMIC DNA]</scope>
    <source>
        <strain evidence="6">DSM 16106</strain>
    </source>
</reference>
<comment type="caution">
    <text evidence="5">The sequence shown here is derived from an EMBL/GenBank/DDBJ whole genome shotgun (WGS) entry which is preliminary data.</text>
</comment>
<sequence length="453" mass="51168">MARNTWYRLDNVGKFYSSQAGSSAQTVFRYAAELIDDIDPQALQRALDKTVDTFPGFNVCLRSGMFWHYLEQAPKPPEISRESLPICFGLHVDAKSVLFRVSHYRNRINLEVSHIVSDGRGSLSFFKMLLHVYIQKRYGVEGVPFEYDGSDHQKHEDSFDKYFERDKAAGTRAPKIYRLSGWRDKADPTFMEYHLPMQRVLDLARSHGVSLTSLAIAAVMCAIRAEMPRRDRHRAIRIDVPVDLRRIFESATTKNFFGLAFVSYTPGDQDEPVEAVAARVQDQLKVATEAESLKPRMNRMIALEKHPALRFAPLFVKDIALELADRMVERETTTTVSSLGAIGVDERLAPFIRNVNVLTSTVGLNFMVCSFGDDLSIGISTTYSNPDVIKNFCRYFSDQGIEGYVNINKTSEEVAEDRLETKLETSVKRWGGQVPAHEEGADDGASEGEREQA</sequence>
<dbReference type="InterPro" id="IPR052058">
    <property type="entry name" value="Alcohol_O-acetyltransferase"/>
</dbReference>
<evidence type="ECO:0000256" key="2">
    <source>
        <dbReference type="ARBA" id="ARBA00023315"/>
    </source>
</evidence>
<dbReference type="OrthoDB" id="4876345at2"/>
<name>A0A3N0BHC1_9ACTN</name>
<dbReference type="InterPro" id="IPR031641">
    <property type="entry name" value="PapA_C"/>
</dbReference>
<dbReference type="Gene3D" id="3.30.559.30">
    <property type="entry name" value="Nonribosomal peptide synthetase, condensation domain"/>
    <property type="match status" value="1"/>
</dbReference>
<dbReference type="PANTHER" id="PTHR28037">
    <property type="entry name" value="ALCOHOL O-ACETYLTRANSFERASE 1-RELATED"/>
    <property type="match status" value="1"/>
</dbReference>
<proteinExistence type="predicted"/>
<dbReference type="EMBL" id="QICD01000005">
    <property type="protein sequence ID" value="RNL46853.1"/>
    <property type="molecule type" value="Genomic_DNA"/>
</dbReference>